<keyword evidence="3" id="KW-0396">Initiation factor</keyword>
<dbReference type="OrthoDB" id="360540at2759"/>
<dbReference type="Proteomes" id="UP000220158">
    <property type="component" value="Chromosome 8"/>
</dbReference>
<dbReference type="RefSeq" id="XP_028532735.1">
    <property type="nucleotide sequence ID" value="XM_028676225.1"/>
</dbReference>
<dbReference type="OMA" id="LFDVYVY"/>
<dbReference type="VEuPathDB" id="PlasmoDB:PRELSG_0815600"/>
<dbReference type="AlphaFoldDB" id="A0A1J1H4Q2"/>
<reference evidence="3 4" key="1">
    <citation type="submission" date="2015-04" db="EMBL/GenBank/DDBJ databases">
        <authorList>
            <consortium name="Pathogen Informatics"/>
        </authorList>
    </citation>
    <scope>NUCLEOTIDE SEQUENCE [LARGE SCALE GENOMIC DNA]</scope>
    <source>
        <strain evidence="3 4">SGS1</strain>
    </source>
</reference>
<name>A0A1J1H4Q2_PLARL</name>
<keyword evidence="4" id="KW-1185">Reference proteome</keyword>
<accession>A0A1J1H4Q2</accession>
<dbReference type="GO" id="GO:0005737">
    <property type="term" value="C:cytoplasm"/>
    <property type="evidence" value="ECO:0007669"/>
    <property type="project" value="TreeGrafter"/>
</dbReference>
<dbReference type="Pfam" id="PF07065">
    <property type="entry name" value="D123"/>
    <property type="match status" value="1"/>
</dbReference>
<organism evidence="3 4">
    <name type="scientific">Plasmodium relictum</name>
    <dbReference type="NCBI Taxonomy" id="85471"/>
    <lineage>
        <taxon>Eukaryota</taxon>
        <taxon>Sar</taxon>
        <taxon>Alveolata</taxon>
        <taxon>Apicomplexa</taxon>
        <taxon>Aconoidasida</taxon>
        <taxon>Haemosporida</taxon>
        <taxon>Plasmodiidae</taxon>
        <taxon>Plasmodium</taxon>
        <taxon>Plasmodium (Haemamoeba)</taxon>
    </lineage>
</organism>
<sequence>MDSYKSYDFSNSENDKEYLENLTYLFDKDVILLNTFIYTYLINYFQKIEIFLNSDKVKDPFINDLQYKIGKLYENFKNKNNNEYSKNYLKTDVENQINTIKNNSIEKDTNITYINKNDINNRHSKSFIKNDEINMIFENVDNILFHTLLLVSTNDENMEYSHNLVKLKIEICFKNLVVNIYSFECILINKKWNYDLDTVITNEKYDKITDINKLEINFKKNSSDEKKNTILNHLVNNINLHSLNKEKAFENGLQYIYNELFHLKILTYYDNIYDIINGINDFFYFLYEPDFYNFSIQKVNKICYKKLYDQYNNIMIKSKTIKLNKEMIAYLLSDYIFLPNYVKRNKIKNIDEYLYSSFSSYSNSSSSIKSHKNKNIPSKKKNAINKNEVDNKKDEAYIIDTKNEEERNMNEINKELKKNEDEITSSCKEISYDESSENSNLSNKKEKKEKEKGKKNMNDLFYNKNFRNILEKIKKKIEELNNNVFLRVNHKNLRSGSFVNNNSLEIKTLYDALLVLKSSTSIYKILKENKNKDNYLILSKYVNINICFLFEVYVFNKEIIAVSQKYLNYYFDFLKEADSIIDTINLIKVFYEKNLKNSFPSNDYIFQLYIHTFKKTQKKKILLINAKNWLYKNKHPIFTNTFLKSYIYTGNKGVEIKDENYNCKNIYKFIFNTSCLNTKETEKKEECDNKNNINVDIFDFYLYDNILYYCILKDDSIYKKNSNIYPKDLNYIKEGEIDIDNLIDTMKKENNIQ</sequence>
<dbReference type="GO" id="GO:0003743">
    <property type="term" value="F:translation initiation factor activity"/>
    <property type="evidence" value="ECO:0007669"/>
    <property type="project" value="UniProtKB-KW"/>
</dbReference>
<evidence type="ECO:0000256" key="1">
    <source>
        <dbReference type="ARBA" id="ARBA00011047"/>
    </source>
</evidence>
<feature type="region of interest" description="Disordered" evidence="2">
    <location>
        <begin position="428"/>
        <end position="453"/>
    </location>
</feature>
<protein>
    <submittedName>
        <fullName evidence="3">Regulator of initiation factor 2, putative</fullName>
    </submittedName>
</protein>
<dbReference type="KEGG" id="prel:PRELSG_0815600"/>
<dbReference type="PANTHER" id="PTHR15323">
    <property type="entry name" value="D123 PROTEIN"/>
    <property type="match status" value="1"/>
</dbReference>
<dbReference type="PANTHER" id="PTHR15323:SF6">
    <property type="entry name" value="CELL DIVISION CYCLE PROTEIN 123 HOMOLOG"/>
    <property type="match status" value="1"/>
</dbReference>
<proteinExistence type="inferred from homology"/>
<dbReference type="EMBL" id="LN835303">
    <property type="protein sequence ID" value="CRG99730.1"/>
    <property type="molecule type" value="Genomic_DNA"/>
</dbReference>
<feature type="compositionally biased region" description="Basic and acidic residues" evidence="2">
    <location>
        <begin position="443"/>
        <end position="453"/>
    </location>
</feature>
<evidence type="ECO:0000313" key="3">
    <source>
        <dbReference type="EMBL" id="CRG99730.1"/>
    </source>
</evidence>
<evidence type="ECO:0000256" key="2">
    <source>
        <dbReference type="SAM" id="MobiDB-lite"/>
    </source>
</evidence>
<dbReference type="InterPro" id="IPR009772">
    <property type="entry name" value="CDC123"/>
</dbReference>
<dbReference type="GeneID" id="39735832"/>
<comment type="similarity">
    <text evidence="1">Belongs to the CDC123 family.</text>
</comment>
<keyword evidence="3" id="KW-0648">Protein biosynthesis</keyword>
<gene>
    <name evidence="3" type="ORF">PRELSG_0815600</name>
</gene>
<evidence type="ECO:0000313" key="4">
    <source>
        <dbReference type="Proteomes" id="UP000220158"/>
    </source>
</evidence>